<dbReference type="OrthoDB" id="4177918at2759"/>
<feature type="non-terminal residue" evidence="1">
    <location>
        <position position="1"/>
    </location>
</feature>
<evidence type="ECO:0000313" key="1">
    <source>
        <dbReference type="EMBL" id="PGG95676.1"/>
    </source>
</evidence>
<gene>
    <name evidence="1" type="ORF">AJ79_09923</name>
</gene>
<dbReference type="AlphaFoldDB" id="A0A2B7WG86"/>
<keyword evidence="2" id="KW-1185">Reference proteome</keyword>
<name>A0A2B7WG86_9EURO</name>
<sequence length="114" mass="13306">EQNESSFEIIEKIEHSYKLHLLKCMKIHSIFSSDKLCKAHNKPLLEQVTEAIESVVIEGENEWEVERILASCIHHKYSLKSGPPQRLKEWMKAWEEGEETSEDCLEDDLPVRSL</sequence>
<reference evidence="1 2" key="1">
    <citation type="submission" date="2017-10" db="EMBL/GenBank/DDBJ databases">
        <title>Comparative genomics in systemic dimorphic fungi from Ajellomycetaceae.</title>
        <authorList>
            <person name="Munoz J.F."/>
            <person name="Mcewen J.G."/>
            <person name="Clay O.K."/>
            <person name="Cuomo C.A."/>
        </authorList>
    </citation>
    <scope>NUCLEOTIDE SEQUENCE [LARGE SCALE GENOMIC DNA]</scope>
    <source>
        <strain evidence="1 2">UAMH5409</strain>
    </source>
</reference>
<proteinExistence type="predicted"/>
<evidence type="ECO:0000313" key="2">
    <source>
        <dbReference type="Proteomes" id="UP000223968"/>
    </source>
</evidence>
<dbReference type="STRING" id="1447875.A0A2B7WG86"/>
<dbReference type="EMBL" id="PDNB01000320">
    <property type="protein sequence ID" value="PGG95676.1"/>
    <property type="molecule type" value="Genomic_DNA"/>
</dbReference>
<comment type="caution">
    <text evidence="1">The sequence shown here is derived from an EMBL/GenBank/DDBJ whole genome shotgun (WGS) entry which is preliminary data.</text>
</comment>
<organism evidence="1 2">
    <name type="scientific">Helicocarpus griseus UAMH5409</name>
    <dbReference type="NCBI Taxonomy" id="1447875"/>
    <lineage>
        <taxon>Eukaryota</taxon>
        <taxon>Fungi</taxon>
        <taxon>Dikarya</taxon>
        <taxon>Ascomycota</taxon>
        <taxon>Pezizomycotina</taxon>
        <taxon>Eurotiomycetes</taxon>
        <taxon>Eurotiomycetidae</taxon>
        <taxon>Onygenales</taxon>
        <taxon>Ajellomycetaceae</taxon>
        <taxon>Helicocarpus</taxon>
    </lineage>
</organism>
<protein>
    <submittedName>
        <fullName evidence="1">Uncharacterized protein</fullName>
    </submittedName>
</protein>
<accession>A0A2B7WG86</accession>
<dbReference type="Proteomes" id="UP000223968">
    <property type="component" value="Unassembled WGS sequence"/>
</dbReference>